<keyword evidence="4" id="KW-1185">Reference proteome</keyword>
<accession>A0ABN2A0G7</accession>
<name>A0ABN2A0G7_9ACTN</name>
<feature type="transmembrane region" description="Helical" evidence="2">
    <location>
        <begin position="255"/>
        <end position="277"/>
    </location>
</feature>
<evidence type="ECO:0000313" key="4">
    <source>
        <dbReference type="Proteomes" id="UP001500842"/>
    </source>
</evidence>
<feature type="transmembrane region" description="Helical" evidence="2">
    <location>
        <begin position="169"/>
        <end position="191"/>
    </location>
</feature>
<dbReference type="EMBL" id="BAAAOR010000007">
    <property type="protein sequence ID" value="GAA1508726.1"/>
    <property type="molecule type" value="Genomic_DNA"/>
</dbReference>
<sequence length="394" mass="42354">MNRNKHSKLASGAVPTDQDAARGPQTPKAALAVLAGWVSTMVGPSELRVMPQLVNIAEATDASNNAGVADARSKPFDIYSEAPRLSLEQAILPTLLGVLDLIGIRARDILAACRNGKLTPLPQPTLPAVWYRAISPLTWILLVIGGLIEMWLGAQLWERLISADDSWSWVVGLAWGSVIAAGMVVIARMVWEQRPGLLQERGLVIAFALAAVFGFGLAIYAYALAGGAEPEQSGGIEGGTTTGADVASSGVGVNWIFALVYFGAMAFIAAMLVFAHLRDMSQEAKERRRAKRDAWSQVLSPEDQIRLAIELLEACLALVHQATTVIQALASAYVGGARMTLAPELNSMWNTDRLERLEIAPPAWMGDIRQEIRVLKQRLELPHDEPPALSGAAS</sequence>
<proteinExistence type="predicted"/>
<gene>
    <name evidence="3" type="ORF">GCM10009788_11270</name>
</gene>
<evidence type="ECO:0000313" key="3">
    <source>
        <dbReference type="EMBL" id="GAA1508726.1"/>
    </source>
</evidence>
<dbReference type="RefSeq" id="WP_141004843.1">
    <property type="nucleotide sequence ID" value="NZ_BAAAOR010000007.1"/>
</dbReference>
<evidence type="ECO:0000256" key="2">
    <source>
        <dbReference type="SAM" id="Phobius"/>
    </source>
</evidence>
<feature type="transmembrane region" description="Helical" evidence="2">
    <location>
        <begin position="203"/>
        <end position="223"/>
    </location>
</feature>
<feature type="transmembrane region" description="Helical" evidence="2">
    <location>
        <begin position="137"/>
        <end position="157"/>
    </location>
</feature>
<feature type="region of interest" description="Disordered" evidence="1">
    <location>
        <begin position="1"/>
        <end position="24"/>
    </location>
</feature>
<organism evidence="3 4">
    <name type="scientific">Nocardioides humi</name>
    <dbReference type="NCBI Taxonomy" id="449461"/>
    <lineage>
        <taxon>Bacteria</taxon>
        <taxon>Bacillati</taxon>
        <taxon>Actinomycetota</taxon>
        <taxon>Actinomycetes</taxon>
        <taxon>Propionibacteriales</taxon>
        <taxon>Nocardioidaceae</taxon>
        <taxon>Nocardioides</taxon>
    </lineage>
</organism>
<keyword evidence="2" id="KW-0812">Transmembrane</keyword>
<keyword evidence="2" id="KW-1133">Transmembrane helix</keyword>
<dbReference type="Proteomes" id="UP001500842">
    <property type="component" value="Unassembled WGS sequence"/>
</dbReference>
<keyword evidence="2" id="KW-0472">Membrane</keyword>
<protein>
    <submittedName>
        <fullName evidence="3">Uncharacterized protein</fullName>
    </submittedName>
</protein>
<comment type="caution">
    <text evidence="3">The sequence shown here is derived from an EMBL/GenBank/DDBJ whole genome shotgun (WGS) entry which is preliminary data.</text>
</comment>
<evidence type="ECO:0000256" key="1">
    <source>
        <dbReference type="SAM" id="MobiDB-lite"/>
    </source>
</evidence>
<reference evidence="3 4" key="1">
    <citation type="journal article" date="2019" name="Int. J. Syst. Evol. Microbiol.">
        <title>The Global Catalogue of Microorganisms (GCM) 10K type strain sequencing project: providing services to taxonomists for standard genome sequencing and annotation.</title>
        <authorList>
            <consortium name="The Broad Institute Genomics Platform"/>
            <consortium name="The Broad Institute Genome Sequencing Center for Infectious Disease"/>
            <person name="Wu L."/>
            <person name="Ma J."/>
        </authorList>
    </citation>
    <scope>NUCLEOTIDE SEQUENCE [LARGE SCALE GENOMIC DNA]</scope>
    <source>
        <strain evidence="3 4">JCM 14942</strain>
    </source>
</reference>